<protein>
    <submittedName>
        <fullName evidence="1">3616_t:CDS:1</fullName>
    </submittedName>
</protein>
<dbReference type="Proteomes" id="UP000789831">
    <property type="component" value="Unassembled WGS sequence"/>
</dbReference>
<name>A0A9N8VSA9_9GLOM</name>
<reference evidence="1" key="1">
    <citation type="submission" date="2021-06" db="EMBL/GenBank/DDBJ databases">
        <authorList>
            <person name="Kallberg Y."/>
            <person name="Tangrot J."/>
            <person name="Rosling A."/>
        </authorList>
    </citation>
    <scope>NUCLEOTIDE SEQUENCE</scope>
    <source>
        <strain evidence="1">MT106</strain>
    </source>
</reference>
<gene>
    <name evidence="1" type="ORF">AGERDE_LOCUS2181</name>
</gene>
<dbReference type="OrthoDB" id="2309955at2759"/>
<dbReference type="EMBL" id="CAJVPL010000173">
    <property type="protein sequence ID" value="CAG8459597.1"/>
    <property type="molecule type" value="Genomic_DNA"/>
</dbReference>
<dbReference type="AlphaFoldDB" id="A0A9N8VSA9"/>
<evidence type="ECO:0000313" key="2">
    <source>
        <dbReference type="Proteomes" id="UP000789831"/>
    </source>
</evidence>
<organism evidence="1 2">
    <name type="scientific">Ambispora gerdemannii</name>
    <dbReference type="NCBI Taxonomy" id="144530"/>
    <lineage>
        <taxon>Eukaryota</taxon>
        <taxon>Fungi</taxon>
        <taxon>Fungi incertae sedis</taxon>
        <taxon>Mucoromycota</taxon>
        <taxon>Glomeromycotina</taxon>
        <taxon>Glomeromycetes</taxon>
        <taxon>Archaeosporales</taxon>
        <taxon>Ambisporaceae</taxon>
        <taxon>Ambispora</taxon>
    </lineage>
</organism>
<keyword evidence="2" id="KW-1185">Reference proteome</keyword>
<accession>A0A9N8VSA9</accession>
<comment type="caution">
    <text evidence="1">The sequence shown here is derived from an EMBL/GenBank/DDBJ whole genome shotgun (WGS) entry which is preliminary data.</text>
</comment>
<proteinExistence type="predicted"/>
<sequence>MHQEELSAMGVLFAKKNAIIHSSVKGEFEKYLEIPELPALEKNDPIIW</sequence>
<evidence type="ECO:0000313" key="1">
    <source>
        <dbReference type="EMBL" id="CAG8459597.1"/>
    </source>
</evidence>